<evidence type="ECO:0000256" key="1">
    <source>
        <dbReference type="ARBA" id="ARBA00004141"/>
    </source>
</evidence>
<feature type="transmembrane region" description="Helical" evidence="6">
    <location>
        <begin position="219"/>
        <end position="236"/>
    </location>
</feature>
<keyword evidence="4 6" id="KW-1133">Transmembrane helix</keyword>
<reference evidence="7 8" key="1">
    <citation type="submission" date="2020-08" db="EMBL/GenBank/DDBJ databases">
        <title>Genome public.</title>
        <authorList>
            <person name="Liu C."/>
            <person name="Sun Q."/>
        </authorList>
    </citation>
    <scope>NUCLEOTIDE SEQUENCE [LARGE SCALE GENOMIC DNA]</scope>
    <source>
        <strain evidence="7 8">BX3</strain>
    </source>
</reference>
<feature type="transmembrane region" description="Helical" evidence="6">
    <location>
        <begin position="308"/>
        <end position="338"/>
    </location>
</feature>
<dbReference type="PANTHER" id="PTHR21716">
    <property type="entry name" value="TRANSMEMBRANE PROTEIN"/>
    <property type="match status" value="1"/>
</dbReference>
<proteinExistence type="inferred from homology"/>
<dbReference type="PANTHER" id="PTHR21716:SF68">
    <property type="entry name" value="TRANSPORT PROTEIN YTVI-RELATED"/>
    <property type="match status" value="1"/>
</dbReference>
<accession>A0ABR7MT57</accession>
<feature type="transmembrane region" description="Helical" evidence="6">
    <location>
        <begin position="156"/>
        <end position="181"/>
    </location>
</feature>
<sequence length="347" mass="39840">MHTTSLFRHFMITVGISVAVYLFMTFLLPYLFPFLLAYILMRMLWPVMEYLHNVCKFPRFFSHYGTLILFFGGISAFFGAVIYKLYTQIRLLFTNIPVYHQTAVSFFETRCASFGRCIDHHFNLHFGTAKTFLYEQMALIGKNTTKFMNNNIWKCLYYMLSQSFHIFAFLIIVCVSMIILVREMKPLHDMFRKSRYFTPVHFVLTNVKESGLTYLKTEGIILLLNGIVCSLAFFLIHNPYFLLLGVAIAVLDAFPVLGSGMFLLPWGFFLFLSKEYLNASILFTAYIITLLIREILEARLLGDGMHLNAFVMLAAIFIGIELFGIGGILLGPLSLVLIRSLLQLASP</sequence>
<evidence type="ECO:0000256" key="5">
    <source>
        <dbReference type="ARBA" id="ARBA00023136"/>
    </source>
</evidence>
<evidence type="ECO:0000313" key="8">
    <source>
        <dbReference type="Proteomes" id="UP000637513"/>
    </source>
</evidence>
<comment type="similarity">
    <text evidence="2">Belongs to the autoinducer-2 exporter (AI-2E) (TC 2.A.86) family.</text>
</comment>
<keyword evidence="3 6" id="KW-0812">Transmembrane</keyword>
<evidence type="ECO:0000256" key="6">
    <source>
        <dbReference type="SAM" id="Phobius"/>
    </source>
</evidence>
<gene>
    <name evidence="7" type="ORF">H8700_04630</name>
</gene>
<feature type="transmembrane region" description="Helical" evidence="6">
    <location>
        <begin position="276"/>
        <end position="296"/>
    </location>
</feature>
<evidence type="ECO:0000256" key="3">
    <source>
        <dbReference type="ARBA" id="ARBA00022692"/>
    </source>
</evidence>
<dbReference type="EMBL" id="JACRSW010000015">
    <property type="protein sequence ID" value="MBC8556990.1"/>
    <property type="molecule type" value="Genomic_DNA"/>
</dbReference>
<feature type="transmembrane region" description="Helical" evidence="6">
    <location>
        <begin position="241"/>
        <end position="264"/>
    </location>
</feature>
<dbReference type="RefSeq" id="WP_249303834.1">
    <property type="nucleotide sequence ID" value="NZ_JACRSW010000015.1"/>
</dbReference>
<feature type="transmembrane region" description="Helical" evidence="6">
    <location>
        <begin position="61"/>
        <end position="83"/>
    </location>
</feature>
<evidence type="ECO:0000256" key="2">
    <source>
        <dbReference type="ARBA" id="ARBA00009773"/>
    </source>
</evidence>
<comment type="subcellular location">
    <subcellularLocation>
        <location evidence="1">Membrane</location>
        <topology evidence="1">Multi-pass membrane protein</topology>
    </subcellularLocation>
</comment>
<evidence type="ECO:0000313" key="7">
    <source>
        <dbReference type="EMBL" id="MBC8556990.1"/>
    </source>
</evidence>
<protein>
    <submittedName>
        <fullName evidence="7">AI-2E family transporter</fullName>
    </submittedName>
</protein>
<name>A0ABR7MT57_9FIRM</name>
<keyword evidence="8" id="KW-1185">Reference proteome</keyword>
<feature type="transmembrane region" description="Helical" evidence="6">
    <location>
        <begin position="12"/>
        <end position="41"/>
    </location>
</feature>
<keyword evidence="5 6" id="KW-0472">Membrane</keyword>
<dbReference type="InterPro" id="IPR002549">
    <property type="entry name" value="AI-2E-like"/>
</dbReference>
<dbReference type="Proteomes" id="UP000637513">
    <property type="component" value="Unassembled WGS sequence"/>
</dbReference>
<comment type="caution">
    <text evidence="7">The sequence shown here is derived from an EMBL/GenBank/DDBJ whole genome shotgun (WGS) entry which is preliminary data.</text>
</comment>
<organism evidence="7 8">
    <name type="scientific">Jutongia hominis</name>
    <dbReference type="NCBI Taxonomy" id="2763664"/>
    <lineage>
        <taxon>Bacteria</taxon>
        <taxon>Bacillati</taxon>
        <taxon>Bacillota</taxon>
        <taxon>Clostridia</taxon>
        <taxon>Lachnospirales</taxon>
        <taxon>Lachnospiraceae</taxon>
        <taxon>Jutongia</taxon>
    </lineage>
</organism>
<dbReference type="Pfam" id="PF01594">
    <property type="entry name" value="AI-2E_transport"/>
    <property type="match status" value="1"/>
</dbReference>
<evidence type="ECO:0000256" key="4">
    <source>
        <dbReference type="ARBA" id="ARBA00022989"/>
    </source>
</evidence>